<evidence type="ECO:0000313" key="2">
    <source>
        <dbReference type="Proteomes" id="UP000018725"/>
    </source>
</evidence>
<protein>
    <submittedName>
        <fullName evidence="1">Uncharacterized protein</fullName>
    </submittedName>
</protein>
<sequence length="1164" mass="125730">MIGIFTSALRIHLRFMPQHFSIDAVRAQGVRVDNDEAFFVSDWSTVMEELQDEGASALQLRQKTLMDLDAAWGSMRIGEISVGRVALDNMGARVEGADLDVARYRVKEADQALIDQITFSAVHLKDYLASASSATCDQATAALFELASLRSDWAPAMLSTPDVSDGAIVKLDRLLRRVQDVNLNDVGAMESLPGWADKLRSGSAQTLGAGLQLYGFYSAIRGIGEALRTGDAGELLFEGSAFSAEMTSLGVELALERIGQKMMSAGHTVYRGFCASRAGLLLRRGAGLIASVLTVPFDLAQAGIALSNALKAEGKQAQDLYVEAGFSLVSATLSLALGVSALAGFSATGPVGLIAAAVLIVGTRIYAACRVVDDIDDYIELSTHERLRSGWFAFTGIDLDEGVLDRYTTSRARTVYAESLKAQARALLGGEMKNSVQAIVNGTFEVHLQTIRHWKHQWDEQAGEAPHTLVREPVIHEVDDHFDATKEGAVDLLPEATWGTKGPEKGVLWLLGGGDDTVLGVPTRPNHFRYSGGRKYLVGGSQDDEFMFEVPPDTFSGAEGRVPISVLVGGTGADTLSFLGEATWPRAAGFNVNLGAGSVTLMTDNGRDGLKCMGLWSIENVASLAGASSVITGSNEANRIVLKGEHDKAHAMAGDDQLLIQRGSARVNGGPGADYFEILESAKDVVIEEDGQQRSLIMLNWPFSRIQRWWISGNALKVESTLGLDGELPGPCVGIENVYTLREGKRHLVNELFSFLTQDGYRITPLLPEALEPTGEPQVSMEVLAPPGPRISPIILGPGQSVALAAGTPSYFVSRGHGMTAIDAHASQEQGRCCVYVDYDSQELAGVYTTYHVTTRRVSNFDYLDYTGAKIKFEWADGRTLYLDEYAAQSSATWTSVGGSLQASALKLKAEFVVVMRDGVSYRLLPPVQSYVGDFATPGYKIKDAMASLNLRYGHYPFLRPRTPKSINLTAHSQRVHLGAAPQLATCVLCGRGGVYEIYLTSWATVELSTPQALSKESDASTWDFFCTALAEDIQLDSIVVSPGHIKVGSVSIRVPKYDDPDVPLENIRIHSKDGGRFDVRLDLGKVYLARVAASGNSSIAQLLKALRHCRQRAAVFTPRVNVTGIGMADGTTGTVYYDVMADCWRLDADRHRQVSSDELAVST</sequence>
<dbReference type="Proteomes" id="UP000018725">
    <property type="component" value="Chromosome"/>
</dbReference>
<organism evidence="1 2">
    <name type="scientific">Pseudomonas gorinensis</name>
    <dbReference type="NCBI Taxonomy" id="3240790"/>
    <lineage>
        <taxon>Bacteria</taxon>
        <taxon>Pseudomonadati</taxon>
        <taxon>Pseudomonadota</taxon>
        <taxon>Gammaproteobacteria</taxon>
        <taxon>Pseudomonadales</taxon>
        <taxon>Pseudomonadaceae</taxon>
        <taxon>Pseudomonas</taxon>
    </lineage>
</organism>
<keyword evidence="2" id="KW-1185">Reference proteome</keyword>
<reference evidence="1 2" key="1">
    <citation type="journal article" date="2014" name="Genome Announc.">
        <title>Complete Genome Sequence of Pseudomonas sp. Strain TKP, Isolated from a gamma-Hexachlorocyclohexane-Degrading Mixed Culture.</title>
        <authorList>
            <person name="Ohtsubo Y."/>
            <person name="Kishida K."/>
            <person name="Sato T."/>
            <person name="Tabata M."/>
            <person name="Kawasumi T."/>
            <person name="Ogura Y."/>
            <person name="Hayashi T."/>
            <person name="Tsuda M."/>
            <person name="Nagata Y."/>
        </authorList>
    </citation>
    <scope>NUCLEOTIDE SEQUENCE [LARGE SCALE GENOMIC DNA]</scope>
    <source>
        <strain evidence="1 2">TKP</strain>
    </source>
</reference>
<accession>A0ACA7P8U3</accession>
<proteinExistence type="predicted"/>
<dbReference type="EMBL" id="CP006852">
    <property type="protein sequence ID" value="AHC36247.1"/>
    <property type="molecule type" value="Genomic_DNA"/>
</dbReference>
<gene>
    <name evidence="1" type="ORF">U771_18650</name>
</gene>
<evidence type="ECO:0000313" key="1">
    <source>
        <dbReference type="EMBL" id="AHC36247.1"/>
    </source>
</evidence>
<name>A0ACA7P8U3_9PSED</name>